<evidence type="ECO:0000313" key="1">
    <source>
        <dbReference type="EMBL" id="KKL90649.1"/>
    </source>
</evidence>
<dbReference type="EMBL" id="LAZR01019955">
    <property type="protein sequence ID" value="KKL90649.1"/>
    <property type="molecule type" value="Genomic_DNA"/>
</dbReference>
<reference evidence="1" key="1">
    <citation type="journal article" date="2015" name="Nature">
        <title>Complex archaea that bridge the gap between prokaryotes and eukaryotes.</title>
        <authorList>
            <person name="Spang A."/>
            <person name="Saw J.H."/>
            <person name="Jorgensen S.L."/>
            <person name="Zaremba-Niedzwiedzka K."/>
            <person name="Martijn J."/>
            <person name="Lind A.E."/>
            <person name="van Eijk R."/>
            <person name="Schleper C."/>
            <person name="Guy L."/>
            <person name="Ettema T.J."/>
        </authorList>
    </citation>
    <scope>NUCLEOTIDE SEQUENCE</scope>
</reference>
<proteinExistence type="predicted"/>
<dbReference type="AlphaFoldDB" id="A0A0F9FW52"/>
<organism evidence="1">
    <name type="scientific">marine sediment metagenome</name>
    <dbReference type="NCBI Taxonomy" id="412755"/>
    <lineage>
        <taxon>unclassified sequences</taxon>
        <taxon>metagenomes</taxon>
        <taxon>ecological metagenomes</taxon>
    </lineage>
</organism>
<comment type="caution">
    <text evidence="1">The sequence shown here is derived from an EMBL/GenBank/DDBJ whole genome shotgun (WGS) entry which is preliminary data.</text>
</comment>
<protein>
    <submittedName>
        <fullName evidence="1">Uncharacterized protein</fullName>
    </submittedName>
</protein>
<name>A0A0F9FW52_9ZZZZ</name>
<gene>
    <name evidence="1" type="ORF">LCGC14_1902610</name>
</gene>
<accession>A0A0F9FW52</accession>
<sequence length="310" mass="32407">MPHIPGHKEEEKKFSIDGVKVSEEEFRAETQKRRLIAAGGRPAKTPEQAAAIQDPGAIKEALGTAPLKEELLTKIAEPPSLVPPPVTETVAGVGLAPATFAGNLITAGLEKVTGKEFGRTTSAELAETKAGKALGLATTAVGAATVAALGAAAIPFITQAAARTSITAAVGANTKGILKLGALIGAGVGIGKLFDIERDELTVMKTRIARITEQGERIEASVRNGLDPNFAAEQLQTMSNTISSAEASIKQLAIFNAKFRFSKEYLDLQEDIADARNAVLRRILAVENIAATGTAQVNPDELILNVGEIK</sequence>